<comment type="caution">
    <text evidence="3">The sequence shown here is derived from an EMBL/GenBank/DDBJ whole genome shotgun (WGS) entry which is preliminary data.</text>
</comment>
<dbReference type="Pfam" id="PF23324">
    <property type="entry name" value="DUF7086"/>
    <property type="match status" value="1"/>
</dbReference>
<feature type="compositionally biased region" description="Low complexity" evidence="1">
    <location>
        <begin position="54"/>
        <end position="72"/>
    </location>
</feature>
<evidence type="ECO:0000256" key="1">
    <source>
        <dbReference type="SAM" id="MobiDB-lite"/>
    </source>
</evidence>
<accession>A0A822ZB53</accession>
<protein>
    <recommendedName>
        <fullName evidence="2">DUF7086 domain-containing protein</fullName>
    </recommendedName>
</protein>
<feature type="domain" description="DUF7086" evidence="2">
    <location>
        <begin position="144"/>
        <end position="276"/>
    </location>
</feature>
<sequence length="284" mass="32763">MGQEDTYRRMKNSQDIHNQWAFSSEDLEDRLALTLSPPSARPRPPPPLLPLPLQPALHQPRPQLQPTKSPEPMISPPPPHHPFYIPTLVTGPPTPTQARQELVPSRPLRTRRNPPKVRRSGNSEVITPPYPWATNHRATVHSLHNLLSMGIHTIFGEVKCKKCEHQYEMEFQLESKFIEVASFIATKKSTMHDRAPREWTHPLLPTCRYCEQVNSAKPIIDRKKKMINWLFLLLGQMLGCCSLEQLKYFCKHTKNHRTGAKDRVLYLTYLGLCKQLDHTGPFDR</sequence>
<gene>
    <name evidence="3" type="ORF">HUJ06_015008</name>
</gene>
<feature type="region of interest" description="Disordered" evidence="1">
    <location>
        <begin position="1"/>
        <end position="124"/>
    </location>
</feature>
<reference evidence="3 4" key="1">
    <citation type="journal article" date="2020" name="Mol. Biol. Evol.">
        <title>Distinct Expression and Methylation Patterns for Genes with Different Fates following a Single Whole-Genome Duplication in Flowering Plants.</title>
        <authorList>
            <person name="Shi T."/>
            <person name="Rahmani R.S."/>
            <person name="Gugger P.F."/>
            <person name="Wang M."/>
            <person name="Li H."/>
            <person name="Zhang Y."/>
            <person name="Li Z."/>
            <person name="Wang Q."/>
            <person name="Van de Peer Y."/>
            <person name="Marchal K."/>
            <person name="Chen J."/>
        </authorList>
    </citation>
    <scope>NUCLEOTIDE SEQUENCE [LARGE SCALE GENOMIC DNA]</scope>
    <source>
        <tissue evidence="3">Leaf</tissue>
    </source>
</reference>
<keyword evidence="4" id="KW-1185">Reference proteome</keyword>
<evidence type="ECO:0000313" key="3">
    <source>
        <dbReference type="EMBL" id="DAD40685.1"/>
    </source>
</evidence>
<proteinExistence type="predicted"/>
<organism evidence="3 4">
    <name type="scientific">Nelumbo nucifera</name>
    <name type="common">Sacred lotus</name>
    <dbReference type="NCBI Taxonomy" id="4432"/>
    <lineage>
        <taxon>Eukaryota</taxon>
        <taxon>Viridiplantae</taxon>
        <taxon>Streptophyta</taxon>
        <taxon>Embryophyta</taxon>
        <taxon>Tracheophyta</taxon>
        <taxon>Spermatophyta</taxon>
        <taxon>Magnoliopsida</taxon>
        <taxon>Proteales</taxon>
        <taxon>Nelumbonaceae</taxon>
        <taxon>Nelumbo</taxon>
    </lineage>
</organism>
<dbReference type="InterPro" id="IPR055513">
    <property type="entry name" value="DUF7086"/>
</dbReference>
<dbReference type="AlphaFoldDB" id="A0A822ZB53"/>
<dbReference type="PANTHER" id="PTHR34272">
    <property type="entry name" value="EXPRESSED PROTEIN"/>
    <property type="match status" value="1"/>
</dbReference>
<dbReference type="EMBL" id="DUZY01000005">
    <property type="protein sequence ID" value="DAD40685.1"/>
    <property type="molecule type" value="Genomic_DNA"/>
</dbReference>
<evidence type="ECO:0000259" key="2">
    <source>
        <dbReference type="Pfam" id="PF23324"/>
    </source>
</evidence>
<feature type="compositionally biased region" description="Basic residues" evidence="1">
    <location>
        <begin position="108"/>
        <end position="119"/>
    </location>
</feature>
<name>A0A822ZB53_NELNU</name>
<evidence type="ECO:0000313" key="4">
    <source>
        <dbReference type="Proteomes" id="UP000607653"/>
    </source>
</evidence>
<dbReference type="Proteomes" id="UP000607653">
    <property type="component" value="Unassembled WGS sequence"/>
</dbReference>
<feature type="compositionally biased region" description="Pro residues" evidence="1">
    <location>
        <begin position="39"/>
        <end position="53"/>
    </location>
</feature>
<feature type="compositionally biased region" description="Basic and acidic residues" evidence="1">
    <location>
        <begin position="1"/>
        <end position="14"/>
    </location>
</feature>
<dbReference type="PANTHER" id="PTHR34272:SF1">
    <property type="entry name" value="EXPRESSED PROTEIN"/>
    <property type="match status" value="1"/>
</dbReference>